<dbReference type="Proteomes" id="UP000831701">
    <property type="component" value="Chromosome 12"/>
</dbReference>
<sequence>MANTAAEEAVPVSKQPPCAVCSGALTADQPAACSHSVCGSCLWDKNKGLPECLQSLDKPEPADSPNLKGTEANIHVINSKEEQSQAAEEVKIQEDLKESEDPKKPEEEKKEAEETEEKKNGVKEEVREEPLGSDDVVCDSCIESPCRALKSCLTCLVSYCEAHLRPHLENPKFQNHRLVEPLRDIERRTCESHKWPLELFCCADACCVCQDCVTEDHRGHNTVTVVEARKRIEASGAFLKELGEKQTEMVKTVTAAENAINKLQLNTVSIEHSVKEVRAVIKSQFEELQAVVEQAKKEVMEILEGEEKQALRQAEGIRVHLEQRCTELKKTQAQMEKLSRNKNDVDFVQEYSKWKKEATDISLPGVYIGLMDRLNSFSRVIVDSTEELCAMLVSSYVEKVKETCKNDKMGIKTTVQEIIAAKQNMSIPDPVTHTDFLKYATHVSFDADTAHKFLRLTEENRKVTNTTPWQHPYPDVPERFESWRQVLATESFYLGRHYFEADISGEGTHIGLAYKSIDRKGSESNSRITGSNFSWCLQWNGRTFSAWHSDVETPLNVEKFTRIGVYLDYSRGLLAFYGVDDTMTPIHEYKAEFLEPLYPAFWLSKKENVVALVAPGEPLRLKSLSPPTSPTNGAVVSKTDTNDEDVSLFDAEEDAGKRSKKSSIKHPVACFFHLFFRVAAVFVYLFCEIFISSSFIACMVTIILLLSCDFWTVKNITGRLMVGLRWWNQVDDDGRSHWVFEARKGSGKQQASDSESRIFWLGLIICPALWVIFAFSTLFSLKIKWVVGLQLYLFITFRSSSWAWCCRGPTSTGMCEKCKVGGKTSLKNMATNYFGRQFLKQALSKEEES</sequence>
<accession>A0ACB8WE35</accession>
<proteinExistence type="predicted"/>
<keyword evidence="2" id="KW-1185">Reference proteome</keyword>
<evidence type="ECO:0000313" key="1">
    <source>
        <dbReference type="EMBL" id="KAI3365713.1"/>
    </source>
</evidence>
<evidence type="ECO:0000313" key="2">
    <source>
        <dbReference type="Proteomes" id="UP000831701"/>
    </source>
</evidence>
<reference evidence="1" key="1">
    <citation type="submission" date="2022-04" db="EMBL/GenBank/DDBJ databases">
        <title>Jade perch genome.</title>
        <authorList>
            <person name="Chao B."/>
        </authorList>
    </citation>
    <scope>NUCLEOTIDE SEQUENCE</scope>
    <source>
        <strain evidence="1">CB-2022</strain>
    </source>
</reference>
<gene>
    <name evidence="1" type="ORF">L3Q82_010150</name>
</gene>
<dbReference type="EMBL" id="CM041542">
    <property type="protein sequence ID" value="KAI3365713.1"/>
    <property type="molecule type" value="Genomic_DNA"/>
</dbReference>
<protein>
    <submittedName>
        <fullName evidence="1">Uncharacterized protein</fullName>
    </submittedName>
</protein>
<name>A0ACB8WE35_9TELE</name>
<comment type="caution">
    <text evidence="1">The sequence shown here is derived from an EMBL/GenBank/DDBJ whole genome shotgun (WGS) entry which is preliminary data.</text>
</comment>
<organism evidence="1 2">
    <name type="scientific">Scortum barcoo</name>
    <name type="common">barcoo grunter</name>
    <dbReference type="NCBI Taxonomy" id="214431"/>
    <lineage>
        <taxon>Eukaryota</taxon>
        <taxon>Metazoa</taxon>
        <taxon>Chordata</taxon>
        <taxon>Craniata</taxon>
        <taxon>Vertebrata</taxon>
        <taxon>Euteleostomi</taxon>
        <taxon>Actinopterygii</taxon>
        <taxon>Neopterygii</taxon>
        <taxon>Teleostei</taxon>
        <taxon>Neoteleostei</taxon>
        <taxon>Acanthomorphata</taxon>
        <taxon>Eupercaria</taxon>
        <taxon>Centrarchiformes</taxon>
        <taxon>Terapontoidei</taxon>
        <taxon>Terapontidae</taxon>
        <taxon>Scortum</taxon>
    </lineage>
</organism>